<protein>
    <recommendedName>
        <fullName evidence="4">Secreted protein</fullName>
    </recommendedName>
</protein>
<evidence type="ECO:0000256" key="1">
    <source>
        <dbReference type="SAM" id="SignalP"/>
    </source>
</evidence>
<dbReference type="RefSeq" id="XP_062686784.1">
    <property type="nucleotide sequence ID" value="XM_062826967.1"/>
</dbReference>
<feature type="signal peptide" evidence="1">
    <location>
        <begin position="1"/>
        <end position="15"/>
    </location>
</feature>
<evidence type="ECO:0000313" key="2">
    <source>
        <dbReference type="EMBL" id="KAK3355406.1"/>
    </source>
</evidence>
<feature type="chain" id="PRO_5042016760" description="Secreted protein" evidence="1">
    <location>
        <begin position="16"/>
        <end position="178"/>
    </location>
</feature>
<organism evidence="2 3">
    <name type="scientific">Neurospora tetraspora</name>
    <dbReference type="NCBI Taxonomy" id="94610"/>
    <lineage>
        <taxon>Eukaryota</taxon>
        <taxon>Fungi</taxon>
        <taxon>Dikarya</taxon>
        <taxon>Ascomycota</taxon>
        <taxon>Pezizomycotina</taxon>
        <taxon>Sordariomycetes</taxon>
        <taxon>Sordariomycetidae</taxon>
        <taxon>Sordariales</taxon>
        <taxon>Sordariaceae</taxon>
        <taxon>Neurospora</taxon>
    </lineage>
</organism>
<dbReference type="Proteomes" id="UP001278500">
    <property type="component" value="Unassembled WGS sequence"/>
</dbReference>
<proteinExistence type="predicted"/>
<evidence type="ECO:0008006" key="4">
    <source>
        <dbReference type="Google" id="ProtNLM"/>
    </source>
</evidence>
<keyword evidence="3" id="KW-1185">Reference proteome</keyword>
<name>A0AAE0JPN9_9PEZI</name>
<keyword evidence="1" id="KW-0732">Signal</keyword>
<comment type="caution">
    <text evidence="2">The sequence shown here is derived from an EMBL/GenBank/DDBJ whole genome shotgun (WGS) entry which is preliminary data.</text>
</comment>
<gene>
    <name evidence="2" type="ORF">B0H65DRAFT_46864</name>
</gene>
<evidence type="ECO:0000313" key="3">
    <source>
        <dbReference type="Proteomes" id="UP001278500"/>
    </source>
</evidence>
<reference evidence="2" key="1">
    <citation type="journal article" date="2023" name="Mol. Phylogenet. Evol.">
        <title>Genome-scale phylogeny and comparative genomics of the fungal order Sordariales.</title>
        <authorList>
            <person name="Hensen N."/>
            <person name="Bonometti L."/>
            <person name="Westerberg I."/>
            <person name="Brannstrom I.O."/>
            <person name="Guillou S."/>
            <person name="Cros-Aarteil S."/>
            <person name="Calhoun S."/>
            <person name="Haridas S."/>
            <person name="Kuo A."/>
            <person name="Mondo S."/>
            <person name="Pangilinan J."/>
            <person name="Riley R."/>
            <person name="LaButti K."/>
            <person name="Andreopoulos B."/>
            <person name="Lipzen A."/>
            <person name="Chen C."/>
            <person name="Yan M."/>
            <person name="Daum C."/>
            <person name="Ng V."/>
            <person name="Clum A."/>
            <person name="Steindorff A."/>
            <person name="Ohm R.A."/>
            <person name="Martin F."/>
            <person name="Silar P."/>
            <person name="Natvig D.O."/>
            <person name="Lalanne C."/>
            <person name="Gautier V."/>
            <person name="Ament-Velasquez S.L."/>
            <person name="Kruys A."/>
            <person name="Hutchinson M.I."/>
            <person name="Powell A.J."/>
            <person name="Barry K."/>
            <person name="Miller A.N."/>
            <person name="Grigoriev I.V."/>
            <person name="Debuchy R."/>
            <person name="Gladieux P."/>
            <person name="Hiltunen Thoren M."/>
            <person name="Johannesson H."/>
        </authorList>
    </citation>
    <scope>NUCLEOTIDE SEQUENCE</scope>
    <source>
        <strain evidence="2">CBS 560.94</strain>
    </source>
</reference>
<sequence length="178" mass="19571">MQIVNSPFFLSVSICFPLLLFPNTELVCFSRQISTVSLIHSSLSTCWSATTNLTPLARGPTCIVSNASLRSVRMCVICQGRLGEYIDPFVGTIRAVMSAYGKVPCCWRWRAHVPSSSRTARLPAANALLTCRPDPASPAFALQLAICSARGSILTKSVIKFHHRLQLMLRMFSSHSLL</sequence>
<dbReference type="AlphaFoldDB" id="A0AAE0JPN9"/>
<dbReference type="GeneID" id="87864121"/>
<accession>A0AAE0JPN9</accession>
<reference evidence="2" key="2">
    <citation type="submission" date="2023-06" db="EMBL/GenBank/DDBJ databases">
        <authorList>
            <consortium name="Lawrence Berkeley National Laboratory"/>
            <person name="Haridas S."/>
            <person name="Hensen N."/>
            <person name="Bonometti L."/>
            <person name="Westerberg I."/>
            <person name="Brannstrom I.O."/>
            <person name="Guillou S."/>
            <person name="Cros-Aarteil S."/>
            <person name="Calhoun S."/>
            <person name="Kuo A."/>
            <person name="Mondo S."/>
            <person name="Pangilinan J."/>
            <person name="Riley R."/>
            <person name="Labutti K."/>
            <person name="Andreopoulos B."/>
            <person name="Lipzen A."/>
            <person name="Chen C."/>
            <person name="Yanf M."/>
            <person name="Daum C."/>
            <person name="Ng V."/>
            <person name="Clum A."/>
            <person name="Steindorff A."/>
            <person name="Ohm R."/>
            <person name="Martin F."/>
            <person name="Silar P."/>
            <person name="Natvig D."/>
            <person name="Lalanne C."/>
            <person name="Gautier V."/>
            <person name="Ament-Velasquez S.L."/>
            <person name="Kruys A."/>
            <person name="Hutchinson M.I."/>
            <person name="Powell A.J."/>
            <person name="Barry K."/>
            <person name="Miller A.N."/>
            <person name="Grigoriev I.V."/>
            <person name="Debuchy R."/>
            <person name="Gladieux P."/>
            <person name="Thoren M.H."/>
            <person name="Johannesson H."/>
        </authorList>
    </citation>
    <scope>NUCLEOTIDE SEQUENCE</scope>
    <source>
        <strain evidence="2">CBS 560.94</strain>
    </source>
</reference>
<dbReference type="EMBL" id="JAUEPP010000001">
    <property type="protein sequence ID" value="KAK3355406.1"/>
    <property type="molecule type" value="Genomic_DNA"/>
</dbReference>